<dbReference type="GO" id="GO:0003341">
    <property type="term" value="P:cilium movement"/>
    <property type="evidence" value="ECO:0007669"/>
    <property type="project" value="TreeGrafter"/>
</dbReference>
<dbReference type="SMART" id="SM00028">
    <property type="entry name" value="TPR"/>
    <property type="match status" value="2"/>
</dbReference>
<evidence type="ECO:0000313" key="1">
    <source>
        <dbReference type="EMBL" id="GFH22033.1"/>
    </source>
</evidence>
<reference evidence="1 2" key="1">
    <citation type="submission" date="2020-02" db="EMBL/GenBank/DDBJ databases">
        <title>Draft genome sequence of Haematococcus lacustris strain NIES-144.</title>
        <authorList>
            <person name="Morimoto D."/>
            <person name="Nakagawa S."/>
            <person name="Yoshida T."/>
            <person name="Sawayama S."/>
        </authorList>
    </citation>
    <scope>NUCLEOTIDE SEQUENCE [LARGE SCALE GENOMIC DNA]</scope>
    <source>
        <strain evidence="1 2">NIES-144</strain>
    </source>
</reference>
<keyword evidence="2" id="KW-1185">Reference proteome</keyword>
<evidence type="ECO:0000313" key="2">
    <source>
        <dbReference type="Proteomes" id="UP000485058"/>
    </source>
</evidence>
<dbReference type="EMBL" id="BLLF01001952">
    <property type="protein sequence ID" value="GFH22033.1"/>
    <property type="molecule type" value="Genomic_DNA"/>
</dbReference>
<dbReference type="Proteomes" id="UP000485058">
    <property type="component" value="Unassembled WGS sequence"/>
</dbReference>
<dbReference type="GO" id="GO:0036158">
    <property type="term" value="P:outer dynein arm assembly"/>
    <property type="evidence" value="ECO:0007669"/>
    <property type="project" value="TreeGrafter"/>
</dbReference>
<feature type="non-terminal residue" evidence="1">
    <location>
        <position position="1"/>
    </location>
</feature>
<comment type="caution">
    <text evidence="1">The sequence shown here is derived from an EMBL/GenBank/DDBJ whole genome shotgun (WGS) entry which is preliminary data.</text>
</comment>
<dbReference type="PANTHER" id="PTHR46492:SF1">
    <property type="entry name" value="DYNEIN AXONEMAL ASSEMBLY FACTOR 4"/>
    <property type="match status" value="1"/>
</dbReference>
<dbReference type="SUPFAM" id="SSF48452">
    <property type="entry name" value="TPR-like"/>
    <property type="match status" value="1"/>
</dbReference>
<dbReference type="AlphaFoldDB" id="A0A699ZHF4"/>
<sequence>MPNLPAREQREVELKDWKKKAAVDQKLLADSVDVADRQPVFLKDKGDGLGALHAYSRALDLDPAIPLLWANRAAAHLKLGDAGAAVADCSQALELLRARQQRGGELVVGYRSQLSSDLEELRAALQPADALALRQRGNARFLAGDAEGAVEAFALLLGLPQGAVQVDML</sequence>
<protein>
    <submittedName>
        <fullName evidence="1">Uncharacterized protein</fullName>
    </submittedName>
</protein>
<dbReference type="GO" id="GO:0036159">
    <property type="term" value="P:inner dynein arm assembly"/>
    <property type="evidence" value="ECO:0007669"/>
    <property type="project" value="TreeGrafter"/>
</dbReference>
<dbReference type="InterPro" id="IPR019734">
    <property type="entry name" value="TPR_rpt"/>
</dbReference>
<gene>
    <name evidence="1" type="ORF">HaLaN_19433</name>
</gene>
<organism evidence="1 2">
    <name type="scientific">Haematococcus lacustris</name>
    <name type="common">Green alga</name>
    <name type="synonym">Haematococcus pluvialis</name>
    <dbReference type="NCBI Taxonomy" id="44745"/>
    <lineage>
        <taxon>Eukaryota</taxon>
        <taxon>Viridiplantae</taxon>
        <taxon>Chlorophyta</taxon>
        <taxon>core chlorophytes</taxon>
        <taxon>Chlorophyceae</taxon>
        <taxon>CS clade</taxon>
        <taxon>Chlamydomonadales</taxon>
        <taxon>Haematococcaceae</taxon>
        <taxon>Haematococcus</taxon>
    </lineage>
</organism>
<dbReference type="InterPro" id="IPR011990">
    <property type="entry name" value="TPR-like_helical_dom_sf"/>
</dbReference>
<proteinExistence type="predicted"/>
<dbReference type="InterPro" id="IPR052004">
    <property type="entry name" value="Dynein_assembly_factor_4"/>
</dbReference>
<accession>A0A699ZHF4</accession>
<dbReference type="PANTHER" id="PTHR46492">
    <property type="entry name" value="DYNEIN ASSEMBLY FACTOR 4, AXONEMAL"/>
    <property type="match status" value="1"/>
</dbReference>
<dbReference type="Gene3D" id="1.25.40.10">
    <property type="entry name" value="Tetratricopeptide repeat domain"/>
    <property type="match status" value="1"/>
</dbReference>
<name>A0A699ZHF4_HAELA</name>